<keyword evidence="2" id="KW-1185">Reference proteome</keyword>
<dbReference type="AlphaFoldDB" id="S8B916"/>
<name>S8B916_DACHA</name>
<accession>S8B916</accession>
<reference evidence="1 2" key="1">
    <citation type="journal article" date="2013" name="PLoS Genet.">
        <title>Genomic mechanisms accounting for the adaptation to parasitism in nematode-trapping fungi.</title>
        <authorList>
            <person name="Meerupati T."/>
            <person name="Andersson K.M."/>
            <person name="Friman E."/>
            <person name="Kumar D."/>
            <person name="Tunlid A."/>
            <person name="Ahren D."/>
        </authorList>
    </citation>
    <scope>NUCLEOTIDE SEQUENCE [LARGE SCALE GENOMIC DNA]</scope>
    <source>
        <strain evidence="1 2">CBS 200.50</strain>
    </source>
</reference>
<dbReference type="HOGENOM" id="CLU_1796405_0_0_1"/>
<gene>
    <name evidence="1" type="ORF">H072_11108</name>
</gene>
<dbReference type="Proteomes" id="UP000015100">
    <property type="component" value="Unassembled WGS sequence"/>
</dbReference>
<dbReference type="EMBL" id="AQGS01001127">
    <property type="protein sequence ID" value="EPS35563.1"/>
    <property type="molecule type" value="Genomic_DNA"/>
</dbReference>
<evidence type="ECO:0000313" key="1">
    <source>
        <dbReference type="EMBL" id="EPS35563.1"/>
    </source>
</evidence>
<comment type="caution">
    <text evidence="1">The sequence shown here is derived from an EMBL/GenBank/DDBJ whole genome shotgun (WGS) entry which is preliminary data.</text>
</comment>
<organism evidence="1 2">
    <name type="scientific">Dactylellina haptotyla (strain CBS 200.50)</name>
    <name type="common">Nematode-trapping fungus</name>
    <name type="synonym">Monacrosporium haptotylum</name>
    <dbReference type="NCBI Taxonomy" id="1284197"/>
    <lineage>
        <taxon>Eukaryota</taxon>
        <taxon>Fungi</taxon>
        <taxon>Dikarya</taxon>
        <taxon>Ascomycota</taxon>
        <taxon>Pezizomycotina</taxon>
        <taxon>Orbiliomycetes</taxon>
        <taxon>Orbiliales</taxon>
        <taxon>Orbiliaceae</taxon>
        <taxon>Dactylellina</taxon>
    </lineage>
</organism>
<evidence type="ECO:0000313" key="2">
    <source>
        <dbReference type="Proteomes" id="UP000015100"/>
    </source>
</evidence>
<reference evidence="2" key="2">
    <citation type="submission" date="2013-04" db="EMBL/GenBank/DDBJ databases">
        <title>Genomic mechanisms accounting for the adaptation to parasitism in nematode-trapping fungi.</title>
        <authorList>
            <person name="Ahren D.G."/>
        </authorList>
    </citation>
    <scope>NUCLEOTIDE SEQUENCE [LARGE SCALE GENOMIC DNA]</scope>
    <source>
        <strain evidence="2">CBS 200.50</strain>
    </source>
</reference>
<proteinExistence type="predicted"/>
<sequence>MCRWKYRHEACDWEHTLLAPDEDECDCRDVIETIDQISCPLCFQPDTRSGSDFPGDLNEEAVENRRNFEQERNSELLQLGQWQRDARENRVRFRDLDPMITRGRSWGPLAPNGQNELNAQLISLNLETPDTQRAEGERRRCNIT</sequence>
<protein>
    <submittedName>
        <fullName evidence="1">Uncharacterized protein</fullName>
    </submittedName>
</protein>